<organism evidence="10 11">
    <name type="scientific">Papaver nudicaule</name>
    <name type="common">Iceland poppy</name>
    <dbReference type="NCBI Taxonomy" id="74823"/>
    <lineage>
        <taxon>Eukaryota</taxon>
        <taxon>Viridiplantae</taxon>
        <taxon>Streptophyta</taxon>
        <taxon>Embryophyta</taxon>
        <taxon>Tracheophyta</taxon>
        <taxon>Spermatophyta</taxon>
        <taxon>Magnoliopsida</taxon>
        <taxon>Ranunculales</taxon>
        <taxon>Papaveraceae</taxon>
        <taxon>Papaveroideae</taxon>
        <taxon>Papaver</taxon>
    </lineage>
</organism>
<evidence type="ECO:0000256" key="5">
    <source>
        <dbReference type="ARBA" id="ARBA00022833"/>
    </source>
</evidence>
<dbReference type="EC" id="2.3.2.27" evidence="2"/>
<dbReference type="InterPro" id="IPR001841">
    <property type="entry name" value="Znf_RING"/>
</dbReference>
<evidence type="ECO:0000256" key="4">
    <source>
        <dbReference type="ARBA" id="ARBA00022771"/>
    </source>
</evidence>
<dbReference type="AlphaFoldDB" id="A0AA41VXL4"/>
<evidence type="ECO:0000256" key="1">
    <source>
        <dbReference type="ARBA" id="ARBA00000900"/>
    </source>
</evidence>
<evidence type="ECO:0000256" key="3">
    <source>
        <dbReference type="ARBA" id="ARBA00022723"/>
    </source>
</evidence>
<dbReference type="EMBL" id="JAJJMA010314304">
    <property type="protein sequence ID" value="MCL7049293.1"/>
    <property type="molecule type" value="Genomic_DNA"/>
</dbReference>
<comment type="catalytic activity">
    <reaction evidence="1">
        <text>S-ubiquitinyl-[E2 ubiquitin-conjugating enzyme]-L-cysteine + [acceptor protein]-L-lysine = [E2 ubiquitin-conjugating enzyme]-L-cysteine + N(6)-ubiquitinyl-[acceptor protein]-L-lysine.</text>
        <dbReference type="EC" id="2.3.2.27"/>
    </reaction>
</comment>
<keyword evidence="4 7" id="KW-0863">Zinc-finger</keyword>
<protein>
    <recommendedName>
        <fullName evidence="2">RING-type E3 ubiquitin transferase</fullName>
        <ecNumber evidence="2">2.3.2.27</ecNumber>
    </recommendedName>
</protein>
<comment type="caution">
    <text evidence="10">The sequence shown here is derived from an EMBL/GenBank/DDBJ whole genome shotgun (WGS) entry which is preliminary data.</text>
</comment>
<reference evidence="10" key="1">
    <citation type="submission" date="2022-03" db="EMBL/GenBank/DDBJ databases">
        <title>A functionally conserved STORR gene fusion in Papaver species that diverged 16.8 million years ago.</title>
        <authorList>
            <person name="Catania T."/>
        </authorList>
    </citation>
    <scope>NUCLEOTIDE SEQUENCE</scope>
    <source>
        <strain evidence="10">S-191538</strain>
    </source>
</reference>
<dbReference type="GO" id="GO:0061630">
    <property type="term" value="F:ubiquitin protein ligase activity"/>
    <property type="evidence" value="ECO:0007669"/>
    <property type="project" value="UniProtKB-EC"/>
</dbReference>
<keyword evidence="11" id="KW-1185">Reference proteome</keyword>
<dbReference type="InterPro" id="IPR013083">
    <property type="entry name" value="Znf_RING/FYVE/PHD"/>
</dbReference>
<evidence type="ECO:0000256" key="2">
    <source>
        <dbReference type="ARBA" id="ARBA00012483"/>
    </source>
</evidence>
<evidence type="ECO:0000313" key="11">
    <source>
        <dbReference type="Proteomes" id="UP001177140"/>
    </source>
</evidence>
<feature type="region of interest" description="Disordered" evidence="8">
    <location>
        <begin position="160"/>
        <end position="181"/>
    </location>
</feature>
<name>A0AA41VXL4_PAPNU</name>
<dbReference type="PANTHER" id="PTHR14155:SF627">
    <property type="entry name" value="OS06G0192800 PROTEIN"/>
    <property type="match status" value="1"/>
</dbReference>
<dbReference type="InterPro" id="IPR053238">
    <property type="entry name" value="RING-H2_zinc_finger"/>
</dbReference>
<comment type="similarity">
    <text evidence="6">Belongs to the RING-type zinc finger family. ATL subfamily.</text>
</comment>
<dbReference type="PROSITE" id="PS50089">
    <property type="entry name" value="ZF_RING_2"/>
    <property type="match status" value="1"/>
</dbReference>
<keyword evidence="3" id="KW-0479">Metal-binding</keyword>
<evidence type="ECO:0000256" key="8">
    <source>
        <dbReference type="SAM" id="MobiDB-lite"/>
    </source>
</evidence>
<evidence type="ECO:0000256" key="7">
    <source>
        <dbReference type="PROSITE-ProRule" id="PRU00175"/>
    </source>
</evidence>
<evidence type="ECO:0000313" key="10">
    <source>
        <dbReference type="EMBL" id="MCL7049293.1"/>
    </source>
</evidence>
<dbReference type="Pfam" id="PF13639">
    <property type="entry name" value="zf-RING_2"/>
    <property type="match status" value="1"/>
</dbReference>
<dbReference type="Gene3D" id="3.30.40.10">
    <property type="entry name" value="Zinc/RING finger domain, C3HC4 (zinc finger)"/>
    <property type="match status" value="1"/>
</dbReference>
<feature type="domain" description="RING-type" evidence="9">
    <location>
        <begin position="107"/>
        <end position="150"/>
    </location>
</feature>
<proteinExistence type="inferred from homology"/>
<dbReference type="PANTHER" id="PTHR14155">
    <property type="entry name" value="RING FINGER DOMAIN-CONTAINING"/>
    <property type="match status" value="1"/>
</dbReference>
<dbReference type="GO" id="GO:0008270">
    <property type="term" value="F:zinc ion binding"/>
    <property type="evidence" value="ECO:0007669"/>
    <property type="project" value="UniProtKB-KW"/>
</dbReference>
<accession>A0AA41VXL4</accession>
<keyword evidence="5" id="KW-0862">Zinc</keyword>
<gene>
    <name evidence="10" type="ORF">MKW94_004971</name>
</gene>
<dbReference type="SUPFAM" id="SSF57850">
    <property type="entry name" value="RING/U-box"/>
    <property type="match status" value="1"/>
</dbReference>
<evidence type="ECO:0000256" key="6">
    <source>
        <dbReference type="ARBA" id="ARBA00024209"/>
    </source>
</evidence>
<dbReference type="SMART" id="SM00184">
    <property type="entry name" value="RING"/>
    <property type="match status" value="1"/>
</dbReference>
<dbReference type="Proteomes" id="UP001177140">
    <property type="component" value="Unassembled WGS sequence"/>
</dbReference>
<evidence type="ECO:0000259" key="9">
    <source>
        <dbReference type="PROSITE" id="PS50089"/>
    </source>
</evidence>
<sequence>MRIICPIIAFIVLVLFLLNYFFHCFPPVYSNTHETSASSIMADSELHDFVHVTILDRPDSITRNGGTCYLNCLDKRIPVHTYSSSLLSPKASSDYPSENSNNYDENCSICLCELSNGETVRVLPKCKHIFHKECIDEWLPLRSLHCPICRAQVIEVNIHEQKSGTHRTNGDGTSNSSGSSNHHGWSMSFTSLMLNLDHGLYPHAPPFM</sequence>